<keyword evidence="4" id="KW-1185">Reference proteome</keyword>
<dbReference type="EMBL" id="JAAZQD010000003">
    <property type="protein sequence ID" value="NKZ38934.1"/>
    <property type="molecule type" value="Genomic_DNA"/>
</dbReference>
<dbReference type="GO" id="GO:0008643">
    <property type="term" value="P:carbohydrate transport"/>
    <property type="evidence" value="ECO:0007669"/>
    <property type="project" value="InterPro"/>
</dbReference>
<accession>A0A846ZL67</accession>
<dbReference type="Proteomes" id="UP000541636">
    <property type="component" value="Unassembled WGS sequence"/>
</dbReference>
<dbReference type="RefSeq" id="WP_113064621.1">
    <property type="nucleotide sequence ID" value="NZ_JAAZQD010000003.1"/>
</dbReference>
<dbReference type="AlphaFoldDB" id="A0A846ZL67"/>
<evidence type="ECO:0000256" key="2">
    <source>
        <dbReference type="SAM" id="SignalP"/>
    </source>
</evidence>
<reference evidence="3 4" key="1">
    <citation type="journal article" date="2017" name="Int. J. Syst. Evol. Microbiol.">
        <title>Oleiagrimonas citrea sp. nov., a marine bacterium isolated from tidal flat sediment and emended description of the genus Oleiagrimonas Fang et al. 2015 and Oleiagrimonas soli.</title>
        <authorList>
            <person name="Yang S.H."/>
            <person name="Seo H.S."/>
            <person name="Seong C.N."/>
            <person name="Kwon K.K."/>
        </authorList>
    </citation>
    <scope>NUCLEOTIDE SEQUENCE [LARGE SCALE GENOMIC DNA]</scope>
    <source>
        <strain evidence="3 4">MEBiC09124</strain>
    </source>
</reference>
<feature type="signal peptide" evidence="2">
    <location>
        <begin position="1"/>
        <end position="25"/>
    </location>
</feature>
<feature type="region of interest" description="Disordered" evidence="1">
    <location>
        <begin position="235"/>
        <end position="260"/>
    </location>
</feature>
<name>A0A846ZL67_9GAMM</name>
<evidence type="ECO:0000256" key="1">
    <source>
        <dbReference type="SAM" id="MobiDB-lite"/>
    </source>
</evidence>
<sequence>MPFRRPLPFLLPSLFLGLCACVSHTPTKDDTPRPGTRDAAMAALQKADPCCTRFSQFSFHRELPAKPKRFDIESNLPVADFNGTRSYFLTFKLPEKHSLPYKVVLKSEMTGRWLHSSYLFAPSAVLLDADYRPMQTLDVDQCEYIGWSQSTTGALGSLTVDSPHARYLVIYSSGQQLDGSTYWEQSPTAFSADSPVKMAATGSFQIAHGPTGPLYVGVMTPRYAKAASEAICSKPDPKTSSGALSTLRSLILPSSKDTTP</sequence>
<evidence type="ECO:0000313" key="4">
    <source>
        <dbReference type="Proteomes" id="UP000541636"/>
    </source>
</evidence>
<gene>
    <name evidence="3" type="ORF">HF690_08165</name>
</gene>
<feature type="chain" id="PRO_5032947970" evidence="2">
    <location>
        <begin position="26"/>
        <end position="260"/>
    </location>
</feature>
<feature type="compositionally biased region" description="Polar residues" evidence="1">
    <location>
        <begin position="238"/>
        <end position="248"/>
    </location>
</feature>
<dbReference type="Pfam" id="PF07148">
    <property type="entry name" value="MalM"/>
    <property type="match status" value="1"/>
</dbReference>
<keyword evidence="2" id="KW-0732">Signal</keyword>
<dbReference type="PROSITE" id="PS51257">
    <property type="entry name" value="PROKAR_LIPOPROTEIN"/>
    <property type="match status" value="1"/>
</dbReference>
<proteinExistence type="predicted"/>
<organism evidence="3 4">
    <name type="scientific">Oleiagrimonas citrea</name>
    <dbReference type="NCBI Taxonomy" id="1665687"/>
    <lineage>
        <taxon>Bacteria</taxon>
        <taxon>Pseudomonadati</taxon>
        <taxon>Pseudomonadota</taxon>
        <taxon>Gammaproteobacteria</taxon>
        <taxon>Lysobacterales</taxon>
        <taxon>Rhodanobacteraceae</taxon>
        <taxon>Oleiagrimonas</taxon>
    </lineage>
</organism>
<comment type="caution">
    <text evidence="3">The sequence shown here is derived from an EMBL/GenBank/DDBJ whole genome shotgun (WGS) entry which is preliminary data.</text>
</comment>
<dbReference type="InterPro" id="IPR010794">
    <property type="entry name" value="MalM"/>
</dbReference>
<evidence type="ECO:0000313" key="3">
    <source>
        <dbReference type="EMBL" id="NKZ38934.1"/>
    </source>
</evidence>
<dbReference type="GO" id="GO:0042597">
    <property type="term" value="C:periplasmic space"/>
    <property type="evidence" value="ECO:0007669"/>
    <property type="project" value="InterPro"/>
</dbReference>
<protein>
    <submittedName>
        <fullName evidence="3">Uncharacterized protein</fullName>
    </submittedName>
</protein>